<comment type="caution">
    <text evidence="2">The sequence shown here is derived from an EMBL/GenBank/DDBJ whole genome shotgun (WGS) entry which is preliminary data.</text>
</comment>
<sequence length="93" mass="10939">MEFLLVFITIIFIILPILIWILALRPYCRKHRQGYTPGATAHITLWIDWQHAREMAKKRGDKWIVFLSSVFFVNSILIFALIAISWAYAIFIS</sequence>
<proteinExistence type="predicted"/>
<protein>
    <submittedName>
        <fullName evidence="2">Uncharacterized protein</fullName>
    </submittedName>
</protein>
<keyword evidence="1" id="KW-1133">Transmembrane helix</keyword>
<evidence type="ECO:0000313" key="2">
    <source>
        <dbReference type="EMBL" id="MFD2275989.1"/>
    </source>
</evidence>
<dbReference type="RefSeq" id="WP_377095533.1">
    <property type="nucleotide sequence ID" value="NZ_JBHSJM010000001.1"/>
</dbReference>
<accession>A0ABW5E1P3</accession>
<keyword evidence="1" id="KW-0812">Transmembrane</keyword>
<reference evidence="3" key="1">
    <citation type="journal article" date="2019" name="Int. J. Syst. Evol. Microbiol.">
        <title>The Global Catalogue of Microorganisms (GCM) 10K type strain sequencing project: providing services to taxonomists for standard genome sequencing and annotation.</title>
        <authorList>
            <consortium name="The Broad Institute Genomics Platform"/>
            <consortium name="The Broad Institute Genome Sequencing Center for Infectious Disease"/>
            <person name="Wu L."/>
            <person name="Ma J."/>
        </authorList>
    </citation>
    <scope>NUCLEOTIDE SEQUENCE [LARGE SCALE GENOMIC DNA]</scope>
    <source>
        <strain evidence="3">JCM 16545</strain>
    </source>
</reference>
<dbReference type="EMBL" id="JBHUJC010000018">
    <property type="protein sequence ID" value="MFD2275989.1"/>
    <property type="molecule type" value="Genomic_DNA"/>
</dbReference>
<dbReference type="Proteomes" id="UP001597297">
    <property type="component" value="Unassembled WGS sequence"/>
</dbReference>
<feature type="transmembrane region" description="Helical" evidence="1">
    <location>
        <begin position="63"/>
        <end position="91"/>
    </location>
</feature>
<feature type="transmembrane region" description="Helical" evidence="1">
    <location>
        <begin position="6"/>
        <end position="24"/>
    </location>
</feature>
<keyword evidence="1" id="KW-0472">Membrane</keyword>
<name>A0ABW5E1P3_9BACT</name>
<evidence type="ECO:0000313" key="3">
    <source>
        <dbReference type="Proteomes" id="UP001597297"/>
    </source>
</evidence>
<gene>
    <name evidence="2" type="ORF">ACFSQZ_05880</name>
</gene>
<evidence type="ECO:0000256" key="1">
    <source>
        <dbReference type="SAM" id="Phobius"/>
    </source>
</evidence>
<keyword evidence="3" id="KW-1185">Reference proteome</keyword>
<organism evidence="2 3">
    <name type="scientific">Rubritalea spongiae</name>
    <dbReference type="NCBI Taxonomy" id="430797"/>
    <lineage>
        <taxon>Bacteria</taxon>
        <taxon>Pseudomonadati</taxon>
        <taxon>Verrucomicrobiota</taxon>
        <taxon>Verrucomicrobiia</taxon>
        <taxon>Verrucomicrobiales</taxon>
        <taxon>Rubritaleaceae</taxon>
        <taxon>Rubritalea</taxon>
    </lineage>
</organism>